<sequence>MSTTAQGQTGGRPGDGGPETVPSLDELRGRVAAARQQPAYGHDAVIACDRLVRIFSSDGVEVQALQGLDLTVAKGDLMALVGASGSGKSTLLQILAGLDVPTAGKATVAGRDLMAMGAKERLAYRREVVGFVWQQTARNLMPFLTGRQNVALPMQLSGGRGRALKRQRGERAGELLDLLGVGHCGDRRPQQMSGGEQQRVAIAVALANEPSVVLADEPTGELDSETGAQIFEAFRTVNRELGATVVIVTHDLMVAGEVRRTVAVRDGRASSEVLRRLATDEHGEESLEEREYAMLDRAGRIQLPRQFLEALGMEHRVGVSLEPDHVGVWPEQQQDPAADGADLDERTD</sequence>
<evidence type="ECO:0000256" key="3">
    <source>
        <dbReference type="ARBA" id="ARBA00022840"/>
    </source>
</evidence>
<keyword evidence="3 8" id="KW-0067">ATP-binding</keyword>
<feature type="domain" description="ABC transporter" evidence="6">
    <location>
        <begin position="49"/>
        <end position="291"/>
    </location>
</feature>
<feature type="compositionally biased region" description="Gly residues" evidence="5">
    <location>
        <begin position="8"/>
        <end position="17"/>
    </location>
</feature>
<dbReference type="PROSITE" id="PS50893">
    <property type="entry name" value="ABC_TRANSPORTER_2"/>
    <property type="match status" value="1"/>
</dbReference>
<dbReference type="Proteomes" id="UP001592528">
    <property type="component" value="Unassembled WGS sequence"/>
</dbReference>
<evidence type="ECO:0000256" key="4">
    <source>
        <dbReference type="PROSITE-ProRule" id="PRU01076"/>
    </source>
</evidence>
<dbReference type="Gene3D" id="3.40.50.300">
    <property type="entry name" value="P-loop containing nucleotide triphosphate hydrolases"/>
    <property type="match status" value="1"/>
</dbReference>
<evidence type="ECO:0000259" key="7">
    <source>
        <dbReference type="PROSITE" id="PS51740"/>
    </source>
</evidence>
<dbReference type="SUPFAM" id="SSF52540">
    <property type="entry name" value="P-loop containing nucleoside triphosphate hydrolases"/>
    <property type="match status" value="1"/>
</dbReference>
<feature type="domain" description="SpoVT-AbrB" evidence="7">
    <location>
        <begin position="290"/>
        <end position="333"/>
    </location>
</feature>
<evidence type="ECO:0000256" key="5">
    <source>
        <dbReference type="SAM" id="MobiDB-lite"/>
    </source>
</evidence>
<evidence type="ECO:0000256" key="1">
    <source>
        <dbReference type="ARBA" id="ARBA00022448"/>
    </source>
</evidence>
<evidence type="ECO:0000313" key="8">
    <source>
        <dbReference type="EMBL" id="MFC1399964.1"/>
    </source>
</evidence>
<keyword evidence="4" id="KW-0238">DNA-binding</keyword>
<dbReference type="InterPro" id="IPR003593">
    <property type="entry name" value="AAA+_ATPase"/>
</dbReference>
<feature type="region of interest" description="Disordered" evidence="5">
    <location>
        <begin position="1"/>
        <end position="23"/>
    </location>
</feature>
<dbReference type="PROSITE" id="PS51740">
    <property type="entry name" value="SPOVT_ABRB"/>
    <property type="match status" value="1"/>
</dbReference>
<evidence type="ECO:0000256" key="2">
    <source>
        <dbReference type="ARBA" id="ARBA00022741"/>
    </source>
</evidence>
<organism evidence="8 9">
    <name type="scientific">Streptacidiphilus cavernicola</name>
    <dbReference type="NCBI Taxonomy" id="3342716"/>
    <lineage>
        <taxon>Bacteria</taxon>
        <taxon>Bacillati</taxon>
        <taxon>Actinomycetota</taxon>
        <taxon>Actinomycetes</taxon>
        <taxon>Kitasatosporales</taxon>
        <taxon>Streptomycetaceae</taxon>
        <taxon>Streptacidiphilus</taxon>
    </lineage>
</organism>
<dbReference type="InterPro" id="IPR017911">
    <property type="entry name" value="MacB-like_ATP-bd"/>
</dbReference>
<keyword evidence="1" id="KW-0813">Transport</keyword>
<keyword evidence="9" id="KW-1185">Reference proteome</keyword>
<dbReference type="InterPro" id="IPR003439">
    <property type="entry name" value="ABC_transporter-like_ATP-bd"/>
</dbReference>
<evidence type="ECO:0000259" key="6">
    <source>
        <dbReference type="PROSITE" id="PS50893"/>
    </source>
</evidence>
<dbReference type="PANTHER" id="PTHR24220">
    <property type="entry name" value="IMPORT ATP-BINDING PROTEIN"/>
    <property type="match status" value="1"/>
</dbReference>
<gene>
    <name evidence="8" type="ORF">ACEZDJ_01505</name>
</gene>
<dbReference type="GO" id="GO:0005524">
    <property type="term" value="F:ATP binding"/>
    <property type="evidence" value="ECO:0007669"/>
    <property type="project" value="UniProtKB-KW"/>
</dbReference>
<evidence type="ECO:0000313" key="9">
    <source>
        <dbReference type="Proteomes" id="UP001592528"/>
    </source>
</evidence>
<protein>
    <submittedName>
        <fullName evidence="8">ABC transporter ATP-binding protein</fullName>
    </submittedName>
</protein>
<dbReference type="EMBL" id="JBHEZZ010000001">
    <property type="protein sequence ID" value="MFC1399964.1"/>
    <property type="molecule type" value="Genomic_DNA"/>
</dbReference>
<dbReference type="InterPro" id="IPR015854">
    <property type="entry name" value="ABC_transpr_LolD-like"/>
</dbReference>
<reference evidence="8 9" key="1">
    <citation type="submission" date="2024-09" db="EMBL/GenBank/DDBJ databases">
        <authorList>
            <person name="Lee S.D."/>
        </authorList>
    </citation>
    <scope>NUCLEOTIDE SEQUENCE [LARGE SCALE GENOMIC DNA]</scope>
    <source>
        <strain evidence="8 9">N1-5</strain>
    </source>
</reference>
<dbReference type="RefSeq" id="WP_380520591.1">
    <property type="nucleotide sequence ID" value="NZ_JBHEZZ010000001.1"/>
</dbReference>
<dbReference type="CDD" id="cd03255">
    <property type="entry name" value="ABC_MJ0796_LolCDE_FtsE"/>
    <property type="match status" value="1"/>
</dbReference>
<dbReference type="InterPro" id="IPR027417">
    <property type="entry name" value="P-loop_NTPase"/>
</dbReference>
<name>A0ABV6UEV4_9ACTN</name>
<accession>A0ABV6UEV4</accession>
<dbReference type="SMART" id="SM00382">
    <property type="entry name" value="AAA"/>
    <property type="match status" value="1"/>
</dbReference>
<keyword evidence="2" id="KW-0547">Nucleotide-binding</keyword>
<dbReference type="Pfam" id="PF00005">
    <property type="entry name" value="ABC_tran"/>
    <property type="match status" value="1"/>
</dbReference>
<dbReference type="PROSITE" id="PS00211">
    <property type="entry name" value="ABC_TRANSPORTER_1"/>
    <property type="match status" value="1"/>
</dbReference>
<feature type="region of interest" description="Disordered" evidence="5">
    <location>
        <begin position="324"/>
        <end position="348"/>
    </location>
</feature>
<dbReference type="InterPro" id="IPR017871">
    <property type="entry name" value="ABC_transporter-like_CS"/>
</dbReference>
<dbReference type="PANTHER" id="PTHR24220:SF685">
    <property type="entry name" value="ABC TRANSPORTER RELATED"/>
    <property type="match status" value="1"/>
</dbReference>
<dbReference type="InterPro" id="IPR007159">
    <property type="entry name" value="SpoVT-AbrB_dom"/>
</dbReference>
<proteinExistence type="predicted"/>
<comment type="caution">
    <text evidence="8">The sequence shown here is derived from an EMBL/GenBank/DDBJ whole genome shotgun (WGS) entry which is preliminary data.</text>
</comment>